<keyword evidence="2" id="KW-1185">Reference proteome</keyword>
<accession>A0ABQ7GK25</accession>
<comment type="caution">
    <text evidence="1">The sequence shown here is derived from an EMBL/GenBank/DDBJ whole genome shotgun (WGS) entry which is preliminary data.</text>
</comment>
<gene>
    <name evidence="1" type="ORF">DUNSADRAFT_8106</name>
</gene>
<evidence type="ECO:0000313" key="1">
    <source>
        <dbReference type="EMBL" id="KAF5834957.1"/>
    </source>
</evidence>
<dbReference type="Proteomes" id="UP000815325">
    <property type="component" value="Unassembled WGS sequence"/>
</dbReference>
<reference evidence="1" key="1">
    <citation type="submission" date="2017-08" db="EMBL/GenBank/DDBJ databases">
        <authorList>
            <person name="Polle J.E."/>
            <person name="Barry K."/>
            <person name="Cushman J."/>
            <person name="Schmutz J."/>
            <person name="Tran D."/>
            <person name="Hathwaick L.T."/>
            <person name="Yim W.C."/>
            <person name="Jenkins J."/>
            <person name="Mckie-Krisberg Z.M."/>
            <person name="Prochnik S."/>
            <person name="Lindquist E."/>
            <person name="Dockter R.B."/>
            <person name="Adam C."/>
            <person name="Molina H."/>
            <person name="Bunkerborg J."/>
            <person name="Jin E."/>
            <person name="Buchheim M."/>
            <person name="Magnuson J."/>
        </authorList>
    </citation>
    <scope>NUCLEOTIDE SEQUENCE</scope>
    <source>
        <strain evidence="1">CCAP 19/18</strain>
    </source>
</reference>
<evidence type="ECO:0000313" key="2">
    <source>
        <dbReference type="Proteomes" id="UP000815325"/>
    </source>
</evidence>
<name>A0ABQ7GK25_DUNSA</name>
<dbReference type="EMBL" id="MU069729">
    <property type="protein sequence ID" value="KAF5834957.1"/>
    <property type="molecule type" value="Genomic_DNA"/>
</dbReference>
<organism evidence="1 2">
    <name type="scientific">Dunaliella salina</name>
    <name type="common">Green alga</name>
    <name type="synonym">Protococcus salinus</name>
    <dbReference type="NCBI Taxonomy" id="3046"/>
    <lineage>
        <taxon>Eukaryota</taxon>
        <taxon>Viridiplantae</taxon>
        <taxon>Chlorophyta</taxon>
        <taxon>core chlorophytes</taxon>
        <taxon>Chlorophyceae</taxon>
        <taxon>CS clade</taxon>
        <taxon>Chlamydomonadales</taxon>
        <taxon>Dunaliellaceae</taxon>
        <taxon>Dunaliella</taxon>
    </lineage>
</organism>
<proteinExistence type="predicted"/>
<protein>
    <recommendedName>
        <fullName evidence="3">Encoded protein</fullName>
    </recommendedName>
</protein>
<sequence>MDRWNAAKVRCSRGGSMEWQGAARVWCCRGGLMEWQGTAKVGCSKSEVLHWWLDGMADYSKSGVRQKARCSTGGLIKWQGAARVGCCEGGLGWDQQSGQPGSAQTSNRTSRRMNGCSSIWHAASCSAHTRPSFTAYRGEHWPAIWFAV</sequence>
<evidence type="ECO:0008006" key="3">
    <source>
        <dbReference type="Google" id="ProtNLM"/>
    </source>
</evidence>